<accession>A0A1Y6B217</accession>
<feature type="domain" description="Methyltransferase type 11" evidence="2">
    <location>
        <begin position="38"/>
        <end position="125"/>
    </location>
</feature>
<protein>
    <submittedName>
        <fullName evidence="3">Transposase domain</fullName>
    </submittedName>
</protein>
<dbReference type="InterPro" id="IPR029063">
    <property type="entry name" value="SAM-dependent_MTases_sf"/>
</dbReference>
<evidence type="ECO:0000313" key="3">
    <source>
        <dbReference type="EMBL" id="SME87717.1"/>
    </source>
</evidence>
<evidence type="ECO:0000259" key="2">
    <source>
        <dbReference type="Pfam" id="PF08241"/>
    </source>
</evidence>
<dbReference type="EMBL" id="FWZX01000001">
    <property type="protein sequence ID" value="SME87717.1"/>
    <property type="molecule type" value="Genomic_DNA"/>
</dbReference>
<name>A0A1Y6B217_9PROT</name>
<dbReference type="PANTHER" id="PTHR43464">
    <property type="entry name" value="METHYLTRANSFERASE"/>
    <property type="match status" value="1"/>
</dbReference>
<dbReference type="InterPro" id="IPR008490">
    <property type="entry name" value="Transposase_InsH_N"/>
</dbReference>
<reference evidence="3 4" key="1">
    <citation type="submission" date="2017-04" db="EMBL/GenBank/DDBJ databases">
        <authorList>
            <person name="Afonso C.L."/>
            <person name="Miller P.J."/>
            <person name="Scott M.A."/>
            <person name="Spackman E."/>
            <person name="Goraichik I."/>
            <person name="Dimitrov K.M."/>
            <person name="Suarez D.L."/>
            <person name="Swayne D.E."/>
        </authorList>
    </citation>
    <scope>NUCLEOTIDE SEQUENCE [LARGE SCALE GENOMIC DNA]</scope>
    <source>
        <strain evidence="3 4">USBA 355</strain>
    </source>
</reference>
<keyword evidence="4" id="KW-1185">Reference proteome</keyword>
<proteinExistence type="predicted"/>
<dbReference type="SUPFAM" id="SSF53335">
    <property type="entry name" value="S-adenosyl-L-methionine-dependent methyltransferases"/>
    <property type="match status" value="1"/>
</dbReference>
<organism evidence="3 4">
    <name type="scientific">Tistlia consotensis USBA 355</name>
    <dbReference type="NCBI Taxonomy" id="560819"/>
    <lineage>
        <taxon>Bacteria</taxon>
        <taxon>Pseudomonadati</taxon>
        <taxon>Pseudomonadota</taxon>
        <taxon>Alphaproteobacteria</taxon>
        <taxon>Rhodospirillales</taxon>
        <taxon>Rhodovibrionaceae</taxon>
        <taxon>Tistlia</taxon>
    </lineage>
</organism>
<dbReference type="STRING" id="560819.SAMN05428998_1011"/>
<dbReference type="Pfam" id="PF08241">
    <property type="entry name" value="Methyltransf_11"/>
    <property type="match status" value="1"/>
</dbReference>
<evidence type="ECO:0000259" key="1">
    <source>
        <dbReference type="Pfam" id="PF05598"/>
    </source>
</evidence>
<gene>
    <name evidence="3" type="ORF">SAMN05428998_1011</name>
</gene>
<dbReference type="InterPro" id="IPR013216">
    <property type="entry name" value="Methyltransf_11"/>
</dbReference>
<feature type="domain" description="Transposase InsH N-terminal" evidence="1">
    <location>
        <begin position="167"/>
        <end position="217"/>
    </location>
</feature>
<dbReference type="Gene3D" id="3.40.50.150">
    <property type="entry name" value="Vaccinia Virus protein VP39"/>
    <property type="match status" value="1"/>
</dbReference>
<sequence length="267" mass="29276">MSGQSWDPERYQRNAGFVAELGLPVVEWLAPKPGERILDLGCGDGALTLKLAALGCDVVGVDASAEQIEAARARGLDARIVDGAGLAFEAEFDAVFSNAALHWMLDPAAVIAGVRRSLKPGGRFVGEFGGGANVRRLHEALIAALDRRGLDGRAASPWFFPSVGQYRALLLQAFYSIRSERQLMEQLDYNLLFRWFVGLAMDAPVWDPTVFTKNRERLLAGEVAQEFLRAVLSQGRVRALLSDEHFSVDGTLIEGWASMKSFRPKDK</sequence>
<feature type="non-terminal residue" evidence="3">
    <location>
        <position position="267"/>
    </location>
</feature>
<dbReference type="CDD" id="cd02440">
    <property type="entry name" value="AdoMet_MTases"/>
    <property type="match status" value="1"/>
</dbReference>
<evidence type="ECO:0000313" key="4">
    <source>
        <dbReference type="Proteomes" id="UP000192917"/>
    </source>
</evidence>
<dbReference type="Pfam" id="PF05598">
    <property type="entry name" value="DUF772"/>
    <property type="match status" value="1"/>
</dbReference>
<dbReference type="GO" id="GO:0008757">
    <property type="term" value="F:S-adenosylmethionine-dependent methyltransferase activity"/>
    <property type="evidence" value="ECO:0007669"/>
    <property type="project" value="InterPro"/>
</dbReference>
<dbReference type="AlphaFoldDB" id="A0A1Y6B217"/>
<dbReference type="Proteomes" id="UP000192917">
    <property type="component" value="Unassembled WGS sequence"/>
</dbReference>
<dbReference type="PANTHER" id="PTHR43464:SF82">
    <property type="entry name" value="METHYLTRANSFERASE DOMAIN-CONTAINING PROTEIN"/>
    <property type="match status" value="1"/>
</dbReference>